<reference evidence="6 7" key="1">
    <citation type="submission" date="2022-04" db="EMBL/GenBank/DDBJ databases">
        <title>Positive selection, recombination, and allopatry shape intraspecific diversity of widespread and dominant cyanobacteria.</title>
        <authorList>
            <person name="Wei J."/>
            <person name="Shu W."/>
            <person name="Hu C."/>
        </authorList>
    </citation>
    <scope>NUCLEOTIDE SEQUENCE [LARGE SCALE GENOMIC DNA]</scope>
    <source>
        <strain evidence="6 7">GB2-A5</strain>
    </source>
</reference>
<dbReference type="EC" id="2.4.-.-" evidence="6"/>
<dbReference type="InterPro" id="IPR028098">
    <property type="entry name" value="Glyco_trans_4-like_N"/>
</dbReference>
<proteinExistence type="inferred from homology"/>
<dbReference type="Pfam" id="PF00534">
    <property type="entry name" value="Glycos_transf_1"/>
    <property type="match status" value="1"/>
</dbReference>
<sequence length="407" mass="45906">MRVAMIVGRFPVLSETFVLNQVTGLIDRGHEVDIYTEAPGETAKMHPNVEKYQLLERTQCMGMPQNRLLRFLKGIWLFSINYQKNPALLVRSLNVFKYGKDAASLRLLYAAVSVLPFLDQGTYDIIHCQFGTFGFLGIAFRMMAAPKGKLVVSFRGYDISWYLQWAGDDVYDRLFKVVDVCLPNCDYFKQRLIKLGADENKIVIMRSGIDCSKFIFTARHLPPDGRIRIVTTGRLVEKKGLEYGIRAVAKLTKLHSNLEYNIIGDGPLKEDLQQLIQELNVGETVKLLGRMQQQELIKILDNSHIFIAPCVTAKNGDQDAPVNVLKEAMAMGLPVIGTQHGGIPELIEDGIAGFLVPERDADTLAEKLGYLIEHPEVWPEMGRAGRTYVEEHYDLNKLNDLLVASYQ</sequence>
<dbReference type="SUPFAM" id="SSF53756">
    <property type="entry name" value="UDP-Glycosyltransferase/glycogen phosphorylase"/>
    <property type="match status" value="1"/>
</dbReference>
<dbReference type="GO" id="GO:0016757">
    <property type="term" value="F:glycosyltransferase activity"/>
    <property type="evidence" value="ECO:0007669"/>
    <property type="project" value="UniProtKB-KW"/>
</dbReference>
<evidence type="ECO:0000259" key="5">
    <source>
        <dbReference type="Pfam" id="PF13439"/>
    </source>
</evidence>
<keyword evidence="2 6" id="KW-0328">Glycosyltransferase</keyword>
<evidence type="ECO:0000256" key="2">
    <source>
        <dbReference type="ARBA" id="ARBA00022676"/>
    </source>
</evidence>
<dbReference type="InterPro" id="IPR001296">
    <property type="entry name" value="Glyco_trans_1"/>
</dbReference>
<gene>
    <name evidence="6" type="ORF">NDI37_05290</name>
</gene>
<evidence type="ECO:0000256" key="3">
    <source>
        <dbReference type="ARBA" id="ARBA00022679"/>
    </source>
</evidence>
<keyword evidence="7" id="KW-1185">Reference proteome</keyword>
<organism evidence="6 7">
    <name type="scientific">Funiculus sociatus GB2-A5</name>
    <dbReference type="NCBI Taxonomy" id="2933946"/>
    <lineage>
        <taxon>Bacteria</taxon>
        <taxon>Bacillati</taxon>
        <taxon>Cyanobacteriota</taxon>
        <taxon>Cyanophyceae</taxon>
        <taxon>Coleofasciculales</taxon>
        <taxon>Coleofasciculaceae</taxon>
        <taxon>Funiculus</taxon>
    </lineage>
</organism>
<feature type="domain" description="Glycosyl transferase family 1" evidence="4">
    <location>
        <begin position="218"/>
        <end position="386"/>
    </location>
</feature>
<protein>
    <submittedName>
        <fullName evidence="6">Glycosyltransferase</fullName>
        <ecNumber evidence="6">2.4.-.-</ecNumber>
    </submittedName>
</protein>
<comment type="similarity">
    <text evidence="1">Belongs to the glycosyltransferase group 1 family. Glycosyltransferase 4 subfamily.</text>
</comment>
<name>A0ABV0JKB4_9CYAN</name>
<evidence type="ECO:0000259" key="4">
    <source>
        <dbReference type="Pfam" id="PF00534"/>
    </source>
</evidence>
<dbReference type="Proteomes" id="UP001442494">
    <property type="component" value="Unassembled WGS sequence"/>
</dbReference>
<keyword evidence="3 6" id="KW-0808">Transferase</keyword>
<evidence type="ECO:0000256" key="1">
    <source>
        <dbReference type="ARBA" id="ARBA00009481"/>
    </source>
</evidence>
<evidence type="ECO:0000313" key="6">
    <source>
        <dbReference type="EMBL" id="MEP0863879.1"/>
    </source>
</evidence>
<dbReference type="Pfam" id="PF13439">
    <property type="entry name" value="Glyco_transf_4"/>
    <property type="match status" value="1"/>
</dbReference>
<feature type="domain" description="Glycosyltransferase subfamily 4-like N-terminal" evidence="5">
    <location>
        <begin position="15"/>
        <end position="212"/>
    </location>
</feature>
<dbReference type="EMBL" id="JAMPKK010000007">
    <property type="protein sequence ID" value="MEP0863879.1"/>
    <property type="molecule type" value="Genomic_DNA"/>
</dbReference>
<dbReference type="RefSeq" id="WP_190417481.1">
    <property type="nucleotide sequence ID" value="NZ_JAMPKK010000007.1"/>
</dbReference>
<dbReference type="PANTHER" id="PTHR12526:SF640">
    <property type="entry name" value="COLANIC ACID BIOSYNTHESIS GLYCOSYLTRANSFERASE WCAL-RELATED"/>
    <property type="match status" value="1"/>
</dbReference>
<accession>A0ABV0JKB4</accession>
<dbReference type="Gene3D" id="3.40.50.2000">
    <property type="entry name" value="Glycogen Phosphorylase B"/>
    <property type="match status" value="2"/>
</dbReference>
<comment type="caution">
    <text evidence="6">The sequence shown here is derived from an EMBL/GenBank/DDBJ whole genome shotgun (WGS) entry which is preliminary data.</text>
</comment>
<evidence type="ECO:0000313" key="7">
    <source>
        <dbReference type="Proteomes" id="UP001442494"/>
    </source>
</evidence>
<dbReference type="PANTHER" id="PTHR12526">
    <property type="entry name" value="GLYCOSYLTRANSFERASE"/>
    <property type="match status" value="1"/>
</dbReference>